<accession>A0A917ANC4</accession>
<protein>
    <recommendedName>
        <fullName evidence="2">DUF4179 domain-containing protein</fullName>
    </recommendedName>
</protein>
<comment type="caution">
    <text evidence="3">The sequence shown here is derived from an EMBL/GenBank/DDBJ whole genome shotgun (WGS) entry which is preliminary data.</text>
</comment>
<evidence type="ECO:0000256" key="1">
    <source>
        <dbReference type="SAM" id="Phobius"/>
    </source>
</evidence>
<evidence type="ECO:0000313" key="4">
    <source>
        <dbReference type="Proteomes" id="UP000605259"/>
    </source>
</evidence>
<sequence>MNNIEKRLEEEKKRIQTINAPDDLEMRLRSALHKTKQRKTRRTKFRWSLIAATLFCTLTIGYHYNALAFYSKKIFGFDSILTDTLKELNDEGMGQIINKEIELADETTFTINGIIADSNQLIMYYTLTNEKGLDLKNDPITFASITGFFTSSSLISSSGLLNEEKTELKGTMSFGSVNPFAKELTLHFREETKNNQQVERSIDFSYNPNKAMQAKVKQSINKTFKADKGTVTFKSITATPTLTVVKGSLNVDNFDRVNESFEGIELIANGEPIELTGSSNSSTLIGDKFEIRYDALPKQLDSLQLVIKEFAGYETLHTEIPLTMTKNDPIMLANKELWIKNVANTSRGVEVTIATDDDMMLDGVSIKGQNTSVSLQTTVMQNDKKQENAQMMKERTLLFDTTIKPEYLVIDGMHYMKAYDEVVEIVID</sequence>
<keyword evidence="1" id="KW-0472">Membrane</keyword>
<dbReference type="AlphaFoldDB" id="A0A917ANC4"/>
<keyword evidence="4" id="KW-1185">Reference proteome</keyword>
<name>A0A917ANC4_9BACI</name>
<dbReference type="Proteomes" id="UP000605259">
    <property type="component" value="Unassembled WGS sequence"/>
</dbReference>
<evidence type="ECO:0000259" key="2">
    <source>
        <dbReference type="Pfam" id="PF13786"/>
    </source>
</evidence>
<reference evidence="3" key="2">
    <citation type="submission" date="2020-09" db="EMBL/GenBank/DDBJ databases">
        <authorList>
            <person name="Sun Q."/>
            <person name="Zhou Y."/>
        </authorList>
    </citation>
    <scope>NUCLEOTIDE SEQUENCE</scope>
    <source>
        <strain evidence="3">CGMCC 1.12698</strain>
    </source>
</reference>
<evidence type="ECO:0000313" key="3">
    <source>
        <dbReference type="EMBL" id="GGE61313.1"/>
    </source>
</evidence>
<keyword evidence="1" id="KW-0812">Transmembrane</keyword>
<organism evidence="3 4">
    <name type="scientific">Priestia taiwanensis</name>
    <dbReference type="NCBI Taxonomy" id="1347902"/>
    <lineage>
        <taxon>Bacteria</taxon>
        <taxon>Bacillati</taxon>
        <taxon>Bacillota</taxon>
        <taxon>Bacilli</taxon>
        <taxon>Bacillales</taxon>
        <taxon>Bacillaceae</taxon>
        <taxon>Priestia</taxon>
    </lineage>
</organism>
<feature type="transmembrane region" description="Helical" evidence="1">
    <location>
        <begin position="45"/>
        <end position="64"/>
    </location>
</feature>
<feature type="domain" description="DUF4179" evidence="2">
    <location>
        <begin position="41"/>
        <end position="127"/>
    </location>
</feature>
<reference evidence="3" key="1">
    <citation type="journal article" date="2014" name="Int. J. Syst. Evol. Microbiol.">
        <title>Complete genome sequence of Corynebacterium casei LMG S-19264T (=DSM 44701T), isolated from a smear-ripened cheese.</title>
        <authorList>
            <consortium name="US DOE Joint Genome Institute (JGI-PGF)"/>
            <person name="Walter F."/>
            <person name="Albersmeier A."/>
            <person name="Kalinowski J."/>
            <person name="Ruckert C."/>
        </authorList>
    </citation>
    <scope>NUCLEOTIDE SEQUENCE</scope>
    <source>
        <strain evidence="3">CGMCC 1.12698</strain>
    </source>
</reference>
<keyword evidence="1" id="KW-1133">Transmembrane helix</keyword>
<proteinExistence type="predicted"/>
<dbReference type="EMBL" id="BMFK01000001">
    <property type="protein sequence ID" value="GGE61313.1"/>
    <property type="molecule type" value="Genomic_DNA"/>
</dbReference>
<dbReference type="RefSeq" id="WP_188387277.1">
    <property type="nucleotide sequence ID" value="NZ_BMFK01000001.1"/>
</dbReference>
<dbReference type="InterPro" id="IPR025436">
    <property type="entry name" value="DUF4179"/>
</dbReference>
<dbReference type="Pfam" id="PF13786">
    <property type="entry name" value="DUF4179"/>
    <property type="match status" value="1"/>
</dbReference>
<gene>
    <name evidence="3" type="ORF">GCM10007140_09550</name>
</gene>